<reference evidence="2" key="1">
    <citation type="journal article" date="2019" name="Int. J. Syst. Evol. Microbiol.">
        <title>The Global Catalogue of Microorganisms (GCM) 10K type strain sequencing project: providing services to taxonomists for standard genome sequencing and annotation.</title>
        <authorList>
            <consortium name="The Broad Institute Genomics Platform"/>
            <consortium name="The Broad Institute Genome Sequencing Center for Infectious Disease"/>
            <person name="Wu L."/>
            <person name="Ma J."/>
        </authorList>
    </citation>
    <scope>NUCLEOTIDE SEQUENCE [LARGE SCALE GENOMIC DNA]</scope>
    <source>
        <strain evidence="2">KCTC 52231</strain>
    </source>
</reference>
<accession>A0ABV7I6V1</accession>
<proteinExistence type="predicted"/>
<organism evidence="1 2">
    <name type="scientific">Ciceribacter thiooxidans</name>
    <dbReference type="NCBI Taxonomy" id="1969821"/>
    <lineage>
        <taxon>Bacteria</taxon>
        <taxon>Pseudomonadati</taxon>
        <taxon>Pseudomonadota</taxon>
        <taxon>Alphaproteobacteria</taxon>
        <taxon>Hyphomicrobiales</taxon>
        <taxon>Rhizobiaceae</taxon>
        <taxon>Ciceribacter</taxon>
    </lineage>
</organism>
<comment type="caution">
    <text evidence="1">The sequence shown here is derived from an EMBL/GenBank/DDBJ whole genome shotgun (WGS) entry which is preliminary data.</text>
</comment>
<name>A0ABV7I6V1_9HYPH</name>
<evidence type="ECO:0000313" key="2">
    <source>
        <dbReference type="Proteomes" id="UP001595647"/>
    </source>
</evidence>
<dbReference type="RefSeq" id="WP_182304401.1">
    <property type="nucleotide sequence ID" value="NZ_CP059896.1"/>
</dbReference>
<dbReference type="EMBL" id="JBHRTG010000019">
    <property type="protein sequence ID" value="MFC3165401.1"/>
    <property type="molecule type" value="Genomic_DNA"/>
</dbReference>
<dbReference type="InterPro" id="IPR006311">
    <property type="entry name" value="TAT_signal"/>
</dbReference>
<dbReference type="PROSITE" id="PS51318">
    <property type="entry name" value="TAT"/>
    <property type="match status" value="1"/>
</dbReference>
<protein>
    <submittedName>
        <fullName evidence="1">Uncharacterized protein</fullName>
    </submittedName>
</protein>
<sequence length="249" mass="27401">MQNIDSATHTLNASAGAMKRRVFLAAAGTAALPAAAFGRAIAVSPQSPGLSSELATMIADYRATTKEREAINKRIGVLVEDEPSVMVSVSEVMTNPSDYYPRWREEKLYSQSALVKAFHHYSHPLILVNEAAGKRVIADGVRAEELMRERMSQQLLWAEKSGVSALEDRDGRLYEHQNGLRDAICKFPCRCIGDAIAKAHFAQSYLIDFHNEYSEELASIVRSMLPLSSVDEQVSSLRSMSEALNASPI</sequence>
<keyword evidence="2" id="KW-1185">Reference proteome</keyword>
<gene>
    <name evidence="1" type="ORF">ACFOHV_19135</name>
</gene>
<evidence type="ECO:0000313" key="1">
    <source>
        <dbReference type="EMBL" id="MFC3165401.1"/>
    </source>
</evidence>
<dbReference type="Proteomes" id="UP001595647">
    <property type="component" value="Unassembled WGS sequence"/>
</dbReference>